<dbReference type="EMBL" id="HBIP01036347">
    <property type="protein sequence ID" value="CAE0507004.1"/>
    <property type="molecule type" value="Transcribed_RNA"/>
</dbReference>
<dbReference type="PANTHER" id="PTHR35699:SF1">
    <property type="entry name" value="F2J10.10 PROTEIN"/>
    <property type="match status" value="1"/>
</dbReference>
<organism evidence="3">
    <name type="scientific">Dunaliella tertiolecta</name>
    <name type="common">Green alga</name>
    <dbReference type="NCBI Taxonomy" id="3047"/>
    <lineage>
        <taxon>Eukaryota</taxon>
        <taxon>Viridiplantae</taxon>
        <taxon>Chlorophyta</taxon>
        <taxon>core chlorophytes</taxon>
        <taxon>Chlorophyceae</taxon>
        <taxon>CS clade</taxon>
        <taxon>Chlamydomonadales</taxon>
        <taxon>Dunaliellaceae</taxon>
        <taxon>Dunaliella</taxon>
    </lineage>
</organism>
<keyword evidence="2" id="KW-1133">Transmembrane helix</keyword>
<feature type="transmembrane region" description="Helical" evidence="2">
    <location>
        <begin position="169"/>
        <end position="195"/>
    </location>
</feature>
<proteinExistence type="predicted"/>
<sequence>MSFLLAKPMPMPAALSPSSRTVSPSCPQLTRQLPTAPRRQLKRSKVAATPSDEDRPSSEKQDDLVNAFQEELKRRGMEAQRAAEYLDAQQKKAQAPQNPFEASSSNGASRPRAPPPPMADMPGSSRRGAKDEPRAGGLSGQAGDAFNGPNGANEGLGGLVPRGLKLLQLGFSIFLGFLPFMAGFSALFTAIWLVFGDAFFHYGDVRVNPNGGIERYQPQRPKYLEPSALLSEDTVDPYVPLR</sequence>
<reference evidence="3" key="1">
    <citation type="submission" date="2021-01" db="EMBL/GenBank/DDBJ databases">
        <authorList>
            <person name="Corre E."/>
            <person name="Pelletier E."/>
            <person name="Niang G."/>
            <person name="Scheremetjew M."/>
            <person name="Finn R."/>
            <person name="Kale V."/>
            <person name="Holt S."/>
            <person name="Cochrane G."/>
            <person name="Meng A."/>
            <person name="Brown T."/>
            <person name="Cohen L."/>
        </authorList>
    </citation>
    <scope>NUCLEOTIDE SEQUENCE</scope>
    <source>
        <strain evidence="3">CCMP1320</strain>
    </source>
</reference>
<keyword evidence="2" id="KW-0812">Transmembrane</keyword>
<protein>
    <submittedName>
        <fullName evidence="3">Uncharacterized protein</fullName>
    </submittedName>
</protein>
<gene>
    <name evidence="3" type="ORF">DTER00134_LOCUS22080</name>
</gene>
<keyword evidence="2" id="KW-0472">Membrane</keyword>
<feature type="compositionally biased region" description="Basic and acidic residues" evidence="1">
    <location>
        <begin position="52"/>
        <end position="63"/>
    </location>
</feature>
<feature type="compositionally biased region" description="Low complexity" evidence="1">
    <location>
        <begin position="1"/>
        <end position="19"/>
    </location>
</feature>
<feature type="region of interest" description="Disordered" evidence="1">
    <location>
        <begin position="1"/>
        <end position="149"/>
    </location>
</feature>
<evidence type="ECO:0000256" key="1">
    <source>
        <dbReference type="SAM" id="MobiDB-lite"/>
    </source>
</evidence>
<evidence type="ECO:0000256" key="2">
    <source>
        <dbReference type="SAM" id="Phobius"/>
    </source>
</evidence>
<evidence type="ECO:0000313" key="3">
    <source>
        <dbReference type="EMBL" id="CAE0507004.1"/>
    </source>
</evidence>
<feature type="compositionally biased region" description="Low complexity" evidence="1">
    <location>
        <begin position="102"/>
        <end position="111"/>
    </location>
</feature>
<dbReference type="AlphaFoldDB" id="A0A7S3VVH8"/>
<feature type="compositionally biased region" description="Polar residues" evidence="1">
    <location>
        <begin position="20"/>
        <end position="33"/>
    </location>
</feature>
<accession>A0A7S3VVH8</accession>
<dbReference type="PANTHER" id="PTHR35699">
    <property type="entry name" value="F2J10.10 PROTEIN"/>
    <property type="match status" value="1"/>
</dbReference>
<name>A0A7S3VVH8_DUNTE</name>